<keyword evidence="3" id="KW-1185">Reference proteome</keyword>
<protein>
    <recommendedName>
        <fullName evidence="1">Methylase-associated X1 domain-containing protein</fullName>
    </recommendedName>
</protein>
<evidence type="ECO:0000313" key="2">
    <source>
        <dbReference type="EMBL" id="MBB4046346.1"/>
    </source>
</evidence>
<dbReference type="RefSeq" id="WP_244437361.1">
    <property type="nucleotide sequence ID" value="NZ_JACIER010000029.1"/>
</dbReference>
<feature type="domain" description="Methylase-associated X1" evidence="1">
    <location>
        <begin position="42"/>
        <end position="153"/>
    </location>
</feature>
<sequence length="589" mass="68886">MNRIEKVYPETLLQLMLDVLKSAPQFFYIRGTQPFLMLFSGKEYYVYVKNMSSAYFNERPDTTRAQLPIREEFEEIKTSSSPFVFLGYDQENDVLICWNYHIVKTRLNERKSVSFYSRKFFQEEVTKGSFLQKRLKNGDEPILFKRKDLVEFFTRIETFFTPENEEPDTDILLFDEEKTNESDNVIAVAPNNPYVVNGKLLKITDTELKEQLKPIIQTNHMLQALKMAEQFYSGQFPTMKLKDWHELIKNIDFDELDEIHEQIEIQPQNTDIVEHHKIQYIDFMYSQNKSESIIRRYVHAVSGILTNLVKEYYSPQINSIFDTVNISMLQYWADSLSMRPDFREFNTLKHRVYSCALNKYIEYAESLTATEPLSISPKHCESLFMRFMQDSGLSENSGRYYIQALNGRVTECIRKYLMPAIQNIFSITDIQLLYSWSQFLHRNQDFKEMNNVGNRQYSCALSKYIQFVETLVDENTESAVLKNEGKRKSHILRVTYPNGRIVEERMVYKTLMDVISTAGAARVKSLGIMLNGTNLVSDTIIPRYEISQKPIGDELFVMTCSDTATKKSIIQQISNAFNMGLKIEEISII</sequence>
<gene>
    <name evidence="2" type="ORF">GGR06_004180</name>
</gene>
<organism evidence="2 3">
    <name type="scientific">Bacteroides reticulotermitis</name>
    <dbReference type="NCBI Taxonomy" id="1133319"/>
    <lineage>
        <taxon>Bacteria</taxon>
        <taxon>Pseudomonadati</taxon>
        <taxon>Bacteroidota</taxon>
        <taxon>Bacteroidia</taxon>
        <taxon>Bacteroidales</taxon>
        <taxon>Bacteroidaceae</taxon>
        <taxon>Bacteroides</taxon>
    </lineage>
</organism>
<evidence type="ECO:0000259" key="1">
    <source>
        <dbReference type="Pfam" id="PF20296"/>
    </source>
</evidence>
<dbReference type="AlphaFoldDB" id="A0A840D3Z5"/>
<proteinExistence type="predicted"/>
<dbReference type="Pfam" id="PF20296">
    <property type="entry name" value="MTaX1"/>
    <property type="match status" value="1"/>
</dbReference>
<comment type="caution">
    <text evidence="2">The sequence shown here is derived from an EMBL/GenBank/DDBJ whole genome shotgun (WGS) entry which is preliminary data.</text>
</comment>
<dbReference type="InterPro" id="IPR046894">
    <property type="entry name" value="MTaX1"/>
</dbReference>
<name>A0A840D3Z5_9BACE</name>
<evidence type="ECO:0000313" key="3">
    <source>
        <dbReference type="Proteomes" id="UP000560658"/>
    </source>
</evidence>
<dbReference type="Proteomes" id="UP000560658">
    <property type="component" value="Unassembled WGS sequence"/>
</dbReference>
<dbReference type="EMBL" id="JACIER010000029">
    <property type="protein sequence ID" value="MBB4046346.1"/>
    <property type="molecule type" value="Genomic_DNA"/>
</dbReference>
<accession>A0A840D3Z5</accession>
<reference evidence="2" key="1">
    <citation type="submission" date="2020-08" db="EMBL/GenBank/DDBJ databases">
        <title>Genomic Encyclopedia of Type Strains, Phase IV (KMG-IV): sequencing the most valuable type-strain genomes for metagenomic binning, comparative biology and taxonomic classification.</title>
        <authorList>
            <person name="Goeker M."/>
        </authorList>
    </citation>
    <scope>NUCLEOTIDE SEQUENCE [LARGE SCALE GENOMIC DNA]</scope>
    <source>
        <strain evidence="2">DSM 105720</strain>
    </source>
</reference>